<evidence type="ECO:0000313" key="1">
    <source>
        <dbReference type="EMBL" id="KAJ6983104.1"/>
    </source>
</evidence>
<proteinExistence type="predicted"/>
<dbReference type="EMBL" id="JAQIZT010000010">
    <property type="protein sequence ID" value="KAJ6983108.1"/>
    <property type="molecule type" value="Genomic_DNA"/>
</dbReference>
<sequence>MEIAKHKRRRSRRSESQALACVVSVMGKHFLLVFSFNNRAIEKALLLHFLFKSRKFCFLETGESKSPFISRNDTRRNFGREFKNI</sequence>
<name>A0AAD6MCT0_9ROSI</name>
<protein>
    <submittedName>
        <fullName evidence="1">Uncharacterized protein</fullName>
    </submittedName>
</protein>
<accession>A0AAD6MCT0</accession>
<dbReference type="Proteomes" id="UP001164929">
    <property type="component" value="Chromosome 10"/>
</dbReference>
<dbReference type="EMBL" id="JAQIZT010000010">
    <property type="protein sequence ID" value="KAJ6983104.1"/>
    <property type="molecule type" value="Genomic_DNA"/>
</dbReference>
<gene>
    <name evidence="1" type="ORF">NC653_026044</name>
    <name evidence="2" type="ORF">NC653_026048</name>
</gene>
<evidence type="ECO:0000313" key="3">
    <source>
        <dbReference type="Proteomes" id="UP001164929"/>
    </source>
</evidence>
<reference evidence="1" key="1">
    <citation type="journal article" date="2023" name="Mol. Ecol. Resour.">
        <title>Chromosome-level genome assembly of a triploid poplar Populus alba 'Berolinensis'.</title>
        <authorList>
            <person name="Chen S."/>
            <person name="Yu Y."/>
            <person name="Wang X."/>
            <person name="Wang S."/>
            <person name="Zhang T."/>
            <person name="Zhou Y."/>
            <person name="He R."/>
            <person name="Meng N."/>
            <person name="Wang Y."/>
            <person name="Liu W."/>
            <person name="Liu Z."/>
            <person name="Liu J."/>
            <person name="Guo Q."/>
            <person name="Huang H."/>
            <person name="Sederoff R.R."/>
            <person name="Wang G."/>
            <person name="Qu G."/>
            <person name="Chen S."/>
        </authorList>
    </citation>
    <scope>NUCLEOTIDE SEQUENCE</scope>
    <source>
        <strain evidence="1">SC-2020</strain>
    </source>
</reference>
<comment type="caution">
    <text evidence="1">The sequence shown here is derived from an EMBL/GenBank/DDBJ whole genome shotgun (WGS) entry which is preliminary data.</text>
</comment>
<evidence type="ECO:0000313" key="2">
    <source>
        <dbReference type="EMBL" id="KAJ6983108.1"/>
    </source>
</evidence>
<keyword evidence="3" id="KW-1185">Reference proteome</keyword>
<dbReference type="AlphaFoldDB" id="A0AAD6MCT0"/>
<organism evidence="1 3">
    <name type="scientific">Populus alba x Populus x berolinensis</name>
    <dbReference type="NCBI Taxonomy" id="444605"/>
    <lineage>
        <taxon>Eukaryota</taxon>
        <taxon>Viridiplantae</taxon>
        <taxon>Streptophyta</taxon>
        <taxon>Embryophyta</taxon>
        <taxon>Tracheophyta</taxon>
        <taxon>Spermatophyta</taxon>
        <taxon>Magnoliopsida</taxon>
        <taxon>eudicotyledons</taxon>
        <taxon>Gunneridae</taxon>
        <taxon>Pentapetalae</taxon>
        <taxon>rosids</taxon>
        <taxon>fabids</taxon>
        <taxon>Malpighiales</taxon>
        <taxon>Salicaceae</taxon>
        <taxon>Saliceae</taxon>
        <taxon>Populus</taxon>
    </lineage>
</organism>